<dbReference type="Gene3D" id="2.160.20.10">
    <property type="entry name" value="Single-stranded right-handed beta-helix, Pectin lyase-like"/>
    <property type="match status" value="1"/>
</dbReference>
<dbReference type="InterPro" id="IPR022441">
    <property type="entry name" value="Para_beta_helix_rpt-2"/>
</dbReference>
<dbReference type="GO" id="GO:0016301">
    <property type="term" value="F:kinase activity"/>
    <property type="evidence" value="ECO:0007669"/>
    <property type="project" value="UniProtKB-KW"/>
</dbReference>
<gene>
    <name evidence="3" type="ORF">Ctob_003512</name>
</gene>
<comment type="caution">
    <text evidence="3">The sequence shown here is derived from an EMBL/GenBank/DDBJ whole genome shotgun (WGS) entry which is preliminary data.</text>
</comment>
<organism evidence="3 4">
    <name type="scientific">Chrysochromulina tobinii</name>
    <dbReference type="NCBI Taxonomy" id="1460289"/>
    <lineage>
        <taxon>Eukaryota</taxon>
        <taxon>Haptista</taxon>
        <taxon>Haptophyta</taxon>
        <taxon>Prymnesiophyceae</taxon>
        <taxon>Prymnesiales</taxon>
        <taxon>Chrysochromulinaceae</taxon>
        <taxon>Chrysochromulina</taxon>
    </lineage>
</organism>
<dbReference type="AlphaFoldDB" id="A0A0M0J9S5"/>
<feature type="domain" description="Right handed beta helix" evidence="2">
    <location>
        <begin position="123"/>
        <end position="261"/>
    </location>
</feature>
<protein>
    <submittedName>
        <fullName evidence="3">Serine threonine kinase</fullName>
    </submittedName>
</protein>
<evidence type="ECO:0000313" key="3">
    <source>
        <dbReference type="EMBL" id="KOO22943.1"/>
    </source>
</evidence>
<accession>A0A0M0J9S5</accession>
<name>A0A0M0J9S5_9EUKA</name>
<dbReference type="OrthoDB" id="427974at2759"/>
<sequence>GYDVVISALHRPWHRRATPPTAARDEDGLFVVDPRKALAGLTDPDSEPVGAYSTISAALSVAPRDATVIVRPGMYTEQVIITRPVKLLADAGAVLTWKTDRPYEHALTVSLVEGGEHDHVLISGLSINHHSRSVAQNYAVFVPVPSSAEADRVRILLKQCDITSSSGSGVGVEGGDVSLEQCRVTACQNHGIIYVGSSARGVVEKSSVEKCKLNGILLRDGASPLLRSNRLAGNAQYGIALFDCRGVLEGNDLSGNGKGGVSGECDLD</sequence>
<dbReference type="NCBIfam" id="TIGR03804">
    <property type="entry name" value="para_beta_helix"/>
    <property type="match status" value="1"/>
</dbReference>
<dbReference type="PANTHER" id="PTHR22990:SF15">
    <property type="entry name" value="F-BOX ONLY PROTEIN 10"/>
    <property type="match status" value="1"/>
</dbReference>
<evidence type="ECO:0000256" key="1">
    <source>
        <dbReference type="ARBA" id="ARBA00022737"/>
    </source>
</evidence>
<keyword evidence="4" id="KW-1185">Reference proteome</keyword>
<reference evidence="4" key="1">
    <citation type="journal article" date="2015" name="PLoS Genet.">
        <title>Genome Sequence and Transcriptome Analyses of Chrysochromulina tobin: Metabolic Tools for Enhanced Algal Fitness in the Prominent Order Prymnesiales (Haptophyceae).</title>
        <authorList>
            <person name="Hovde B.T."/>
            <person name="Deodato C.R."/>
            <person name="Hunsperger H.M."/>
            <person name="Ryken S.A."/>
            <person name="Yost W."/>
            <person name="Jha R.K."/>
            <person name="Patterson J."/>
            <person name="Monnat R.J. Jr."/>
            <person name="Barlow S.B."/>
            <person name="Starkenburg S.R."/>
            <person name="Cattolico R.A."/>
        </authorList>
    </citation>
    <scope>NUCLEOTIDE SEQUENCE</scope>
    <source>
        <strain evidence="4">CCMP291</strain>
    </source>
</reference>
<dbReference type="Proteomes" id="UP000037460">
    <property type="component" value="Unassembled WGS sequence"/>
</dbReference>
<dbReference type="PANTHER" id="PTHR22990">
    <property type="entry name" value="F-BOX ONLY PROTEIN"/>
    <property type="match status" value="1"/>
</dbReference>
<feature type="non-terminal residue" evidence="3">
    <location>
        <position position="1"/>
    </location>
</feature>
<dbReference type="InterPro" id="IPR012334">
    <property type="entry name" value="Pectin_lyas_fold"/>
</dbReference>
<dbReference type="EMBL" id="JWZX01003236">
    <property type="protein sequence ID" value="KOO22943.1"/>
    <property type="molecule type" value="Genomic_DNA"/>
</dbReference>
<keyword evidence="1" id="KW-0677">Repeat</keyword>
<dbReference type="Pfam" id="PF13229">
    <property type="entry name" value="Beta_helix"/>
    <property type="match status" value="1"/>
</dbReference>
<evidence type="ECO:0000259" key="2">
    <source>
        <dbReference type="Pfam" id="PF13229"/>
    </source>
</evidence>
<proteinExistence type="predicted"/>
<dbReference type="InterPro" id="IPR039448">
    <property type="entry name" value="Beta_helix"/>
</dbReference>
<dbReference type="InterPro" id="IPR051550">
    <property type="entry name" value="SCF-Subunits/Alg-Epimerases"/>
</dbReference>
<dbReference type="SUPFAM" id="SSF51126">
    <property type="entry name" value="Pectin lyase-like"/>
    <property type="match status" value="1"/>
</dbReference>
<keyword evidence="3" id="KW-0418">Kinase</keyword>
<keyword evidence="3" id="KW-0808">Transferase</keyword>
<evidence type="ECO:0000313" key="4">
    <source>
        <dbReference type="Proteomes" id="UP000037460"/>
    </source>
</evidence>
<dbReference type="InterPro" id="IPR011050">
    <property type="entry name" value="Pectin_lyase_fold/virulence"/>
</dbReference>